<dbReference type="PANTHER" id="PTHR10464">
    <property type="entry name" value="UREA TRANSPORTER"/>
    <property type="match status" value="1"/>
</dbReference>
<evidence type="ECO:0000256" key="7">
    <source>
        <dbReference type="ARBA" id="ARBA00033993"/>
    </source>
</evidence>
<keyword evidence="5 8" id="KW-1133">Transmembrane helix</keyword>
<organism evidence="9 10">
    <name type="scientific">Petrolisthes manimaculis</name>
    <dbReference type="NCBI Taxonomy" id="1843537"/>
    <lineage>
        <taxon>Eukaryota</taxon>
        <taxon>Metazoa</taxon>
        <taxon>Ecdysozoa</taxon>
        <taxon>Arthropoda</taxon>
        <taxon>Crustacea</taxon>
        <taxon>Multicrustacea</taxon>
        <taxon>Malacostraca</taxon>
        <taxon>Eumalacostraca</taxon>
        <taxon>Eucarida</taxon>
        <taxon>Decapoda</taxon>
        <taxon>Pleocyemata</taxon>
        <taxon>Anomura</taxon>
        <taxon>Galatheoidea</taxon>
        <taxon>Porcellanidae</taxon>
        <taxon>Petrolisthes</taxon>
    </lineage>
</organism>
<evidence type="ECO:0000256" key="6">
    <source>
        <dbReference type="ARBA" id="ARBA00023136"/>
    </source>
</evidence>
<dbReference type="EMBL" id="JAWZYT010002083">
    <property type="protein sequence ID" value="KAK4306837.1"/>
    <property type="molecule type" value="Genomic_DNA"/>
</dbReference>
<protein>
    <submittedName>
        <fullName evidence="9">Uncharacterized protein</fullName>
    </submittedName>
</protein>
<dbReference type="GO" id="GO:0015204">
    <property type="term" value="F:urea transmembrane transporter activity"/>
    <property type="evidence" value="ECO:0007669"/>
    <property type="project" value="InterPro"/>
</dbReference>
<dbReference type="AlphaFoldDB" id="A0AAE1PGF0"/>
<feature type="transmembrane region" description="Helical" evidence="8">
    <location>
        <begin position="285"/>
        <end position="309"/>
    </location>
</feature>
<keyword evidence="3" id="KW-1003">Cell membrane</keyword>
<feature type="transmembrane region" description="Helical" evidence="8">
    <location>
        <begin position="330"/>
        <end position="363"/>
    </location>
</feature>
<gene>
    <name evidence="9" type="ORF">Pmani_021361</name>
</gene>
<dbReference type="PANTHER" id="PTHR10464:SF4">
    <property type="entry name" value="UREA TRANSPORTER"/>
    <property type="match status" value="1"/>
</dbReference>
<evidence type="ECO:0000256" key="3">
    <source>
        <dbReference type="ARBA" id="ARBA00022475"/>
    </source>
</evidence>
<name>A0AAE1PGF0_9EUCA</name>
<dbReference type="Gene3D" id="1.10.3430.10">
    <property type="entry name" value="Ammonium transporter AmtB like domains"/>
    <property type="match status" value="1"/>
</dbReference>
<keyword evidence="6 8" id="KW-0472">Membrane</keyword>
<evidence type="ECO:0000256" key="5">
    <source>
        <dbReference type="ARBA" id="ARBA00022989"/>
    </source>
</evidence>
<dbReference type="InterPro" id="IPR004937">
    <property type="entry name" value="Urea_transporter"/>
</dbReference>
<proteinExistence type="inferred from homology"/>
<reference evidence="9" key="1">
    <citation type="submission" date="2023-11" db="EMBL/GenBank/DDBJ databases">
        <title>Genome assemblies of two species of porcelain crab, Petrolisthes cinctipes and Petrolisthes manimaculis (Anomura: Porcellanidae).</title>
        <authorList>
            <person name="Angst P."/>
        </authorList>
    </citation>
    <scope>NUCLEOTIDE SEQUENCE</scope>
    <source>
        <strain evidence="9">PB745_02</strain>
        <tissue evidence="9">Gill</tissue>
    </source>
</reference>
<dbReference type="GO" id="GO:0005886">
    <property type="term" value="C:plasma membrane"/>
    <property type="evidence" value="ECO:0007669"/>
    <property type="project" value="UniProtKB-SubCell"/>
</dbReference>
<dbReference type="Proteomes" id="UP001292094">
    <property type="component" value="Unassembled WGS sequence"/>
</dbReference>
<evidence type="ECO:0000256" key="2">
    <source>
        <dbReference type="ARBA" id="ARBA00005914"/>
    </source>
</evidence>
<comment type="caution">
    <text evidence="9">The sequence shown here is derived from an EMBL/GenBank/DDBJ whole genome shotgun (WGS) entry which is preliminary data.</text>
</comment>
<evidence type="ECO:0000313" key="10">
    <source>
        <dbReference type="Proteomes" id="UP001292094"/>
    </source>
</evidence>
<sequence>MKGGGNVGVGVGGGLLGNTGGGGGSGVGVGGGLSVPNWESARRPSFLPNDTQMNLRPKVRRLSTYDLSINTSDASTADTPVVMGEGEVDLEDPEPPPCLNELTEWVMGDVQYMTDFLDGWPLFSRVLPLKLLNAVLRNLGAPILANNPISGLLILTALLLEAPMVMVWAAGALGVALLMALVLQQPQHIVSSGQVTQHGLLLGILVGHSLKFPHTTITSTAITLTLTAALSGLGYHDFSSSVAGHHFPNATLNQELQWSLVLQGAVLGAGQVYGCSTLISSGLVLAAMLVFSPIIFFQAVLGTLTGSLCGTVMDQPPFTALYSGLYCRHSLLSCLSLAGFFFTLNFYSTLTGVCGAVFSSFIFHTLNKNSLPVLTTPHVVATLVLLHSRIRGGLLKRVDLIYLTYPEMHRRLFRPGNAVEDCALP</sequence>
<comment type="similarity">
    <text evidence="2">Belongs to the urea transporter family.</text>
</comment>
<dbReference type="InterPro" id="IPR029020">
    <property type="entry name" value="Ammonium/urea_transptr"/>
</dbReference>
<evidence type="ECO:0000256" key="1">
    <source>
        <dbReference type="ARBA" id="ARBA00004651"/>
    </source>
</evidence>
<comment type="subcellular location">
    <subcellularLocation>
        <location evidence="1">Cell membrane</location>
        <topology evidence="1">Multi-pass membrane protein</topology>
    </subcellularLocation>
</comment>
<evidence type="ECO:0000256" key="8">
    <source>
        <dbReference type="SAM" id="Phobius"/>
    </source>
</evidence>
<feature type="transmembrane region" description="Helical" evidence="8">
    <location>
        <begin position="165"/>
        <end position="183"/>
    </location>
</feature>
<evidence type="ECO:0000256" key="4">
    <source>
        <dbReference type="ARBA" id="ARBA00022692"/>
    </source>
</evidence>
<comment type="catalytic activity">
    <reaction evidence="7">
        <text>urea(in) = urea(out)</text>
        <dbReference type="Rhea" id="RHEA:32799"/>
        <dbReference type="ChEBI" id="CHEBI:16199"/>
    </reaction>
</comment>
<dbReference type="Pfam" id="PF03253">
    <property type="entry name" value="UT"/>
    <property type="match status" value="1"/>
</dbReference>
<keyword evidence="4 8" id="KW-0812">Transmembrane</keyword>
<accession>A0AAE1PGF0</accession>
<evidence type="ECO:0000313" key="9">
    <source>
        <dbReference type="EMBL" id="KAK4306837.1"/>
    </source>
</evidence>
<keyword evidence="10" id="KW-1185">Reference proteome</keyword>